<gene>
    <name evidence="3" type="primary">LOC103005422</name>
</gene>
<feature type="region of interest" description="Disordered" evidence="1">
    <location>
        <begin position="1"/>
        <end position="55"/>
    </location>
</feature>
<evidence type="ECO:0000313" key="3">
    <source>
        <dbReference type="RefSeq" id="XP_057403560.1"/>
    </source>
</evidence>
<evidence type="ECO:0000313" key="2">
    <source>
        <dbReference type="Proteomes" id="UP001652580"/>
    </source>
</evidence>
<feature type="compositionally biased region" description="Basic and acidic residues" evidence="1">
    <location>
        <begin position="128"/>
        <end position="147"/>
    </location>
</feature>
<evidence type="ECO:0000256" key="1">
    <source>
        <dbReference type="SAM" id="MobiDB-lite"/>
    </source>
</evidence>
<feature type="compositionally biased region" description="Low complexity" evidence="1">
    <location>
        <begin position="158"/>
        <end position="169"/>
    </location>
</feature>
<proteinExistence type="predicted"/>
<reference evidence="3" key="1">
    <citation type="submission" date="2025-08" db="UniProtKB">
        <authorList>
            <consortium name="RefSeq"/>
        </authorList>
    </citation>
    <scope>IDENTIFICATION</scope>
</reference>
<name>A0ABM3TN79_BALAC</name>
<organism evidence="2 3">
    <name type="scientific">Balaenoptera acutorostrata</name>
    <name type="common">Common minke whale</name>
    <name type="synonym">Balaena rostrata</name>
    <dbReference type="NCBI Taxonomy" id="9767"/>
    <lineage>
        <taxon>Eukaryota</taxon>
        <taxon>Metazoa</taxon>
        <taxon>Chordata</taxon>
        <taxon>Craniata</taxon>
        <taxon>Vertebrata</taxon>
        <taxon>Euteleostomi</taxon>
        <taxon>Mammalia</taxon>
        <taxon>Eutheria</taxon>
        <taxon>Laurasiatheria</taxon>
        <taxon>Artiodactyla</taxon>
        <taxon>Whippomorpha</taxon>
        <taxon>Cetacea</taxon>
        <taxon>Mysticeti</taxon>
        <taxon>Balaenopteridae</taxon>
        <taxon>Balaenoptera</taxon>
    </lineage>
</organism>
<keyword evidence="2" id="KW-1185">Reference proteome</keyword>
<protein>
    <submittedName>
        <fullName evidence="3">Uncharacterized protein LOC103005422</fullName>
    </submittedName>
</protein>
<dbReference type="GeneID" id="103005422"/>
<dbReference type="RefSeq" id="XP_057403560.1">
    <property type="nucleotide sequence ID" value="XM_057547577.1"/>
</dbReference>
<accession>A0ABM3TN79</accession>
<dbReference type="Proteomes" id="UP001652580">
    <property type="component" value="Chromosome 6"/>
</dbReference>
<sequence length="215" mass="22787">MAQDLVYSERSTHVSHHVASDGDGGGDLPLVVVNQGDPEDAGKVSQSSALPGSDDYIPPSWPWAPRKCCGGRNQGNEEQMCSPSAHPGAASLARCGQGAWVLPQRLFQLAPCQSHVSTSHPASAVSPRENKAREGVSRAGWGKERGENPTGRGCPGRPLAAPDLCPAPASRSHPRLPRDRPKGYLSPDAGTTDGQLSLARYVEQGHGPWNQSHRL</sequence>
<feature type="region of interest" description="Disordered" evidence="1">
    <location>
        <begin position="117"/>
        <end position="215"/>
    </location>
</feature>